<comment type="caution">
    <text evidence="4">The sequence shown here is derived from an EMBL/GenBank/DDBJ whole genome shotgun (WGS) entry which is preliminary data.</text>
</comment>
<dbReference type="EMBL" id="BAAAQQ010000007">
    <property type="protein sequence ID" value="GAA2120762.1"/>
    <property type="molecule type" value="Genomic_DNA"/>
</dbReference>
<gene>
    <name evidence="4" type="ORF">GCM10009843_14440</name>
</gene>
<dbReference type="PANTHER" id="PTHR46648:SF1">
    <property type="entry name" value="ADENOSINE 5'-MONOPHOSPHORAMIDASE HNT1"/>
    <property type="match status" value="1"/>
</dbReference>
<dbReference type="SUPFAM" id="SSF54197">
    <property type="entry name" value="HIT-like"/>
    <property type="match status" value="1"/>
</dbReference>
<evidence type="ECO:0000313" key="4">
    <source>
        <dbReference type="EMBL" id="GAA2120762.1"/>
    </source>
</evidence>
<organism evidence="4 5">
    <name type="scientific">Nocardioides bigeumensis</name>
    <dbReference type="NCBI Taxonomy" id="433657"/>
    <lineage>
        <taxon>Bacteria</taxon>
        <taxon>Bacillati</taxon>
        <taxon>Actinomycetota</taxon>
        <taxon>Actinomycetes</taxon>
        <taxon>Propionibacteriales</taxon>
        <taxon>Nocardioidaceae</taxon>
        <taxon>Nocardioides</taxon>
    </lineage>
</organism>
<dbReference type="Proteomes" id="UP001500575">
    <property type="component" value="Unassembled WGS sequence"/>
</dbReference>
<sequence>MVTKPQVLRQTSAADTEAVTSHEPAGYDCPFCALQAGRYNERNRPDDVVAVTELAFARVSPRWWPANPGALLVVPRRHVENLYDLPEADGHAVWDLTKLVAGAVRAAYGCDGTSIRQHNEPAGGQDVWHLHVHVFPRYADDRLYERHRESVYAAPEERLPFAQLVSAELSLPTTF</sequence>
<feature type="domain" description="HIT" evidence="3">
    <location>
        <begin position="65"/>
        <end position="144"/>
    </location>
</feature>
<evidence type="ECO:0000313" key="5">
    <source>
        <dbReference type="Proteomes" id="UP001500575"/>
    </source>
</evidence>
<name>A0ABN2Y3L4_9ACTN</name>
<evidence type="ECO:0000256" key="1">
    <source>
        <dbReference type="PROSITE-ProRule" id="PRU00464"/>
    </source>
</evidence>
<dbReference type="PROSITE" id="PS51084">
    <property type="entry name" value="HIT_2"/>
    <property type="match status" value="1"/>
</dbReference>
<proteinExistence type="predicted"/>
<protein>
    <submittedName>
        <fullName evidence="4">HIT family protein</fullName>
    </submittedName>
</protein>
<evidence type="ECO:0000256" key="2">
    <source>
        <dbReference type="SAM" id="MobiDB-lite"/>
    </source>
</evidence>
<evidence type="ECO:0000259" key="3">
    <source>
        <dbReference type="PROSITE" id="PS51084"/>
    </source>
</evidence>
<dbReference type="InterPro" id="IPR011146">
    <property type="entry name" value="HIT-like"/>
</dbReference>
<dbReference type="InterPro" id="IPR001310">
    <property type="entry name" value="Histidine_triad_HIT"/>
</dbReference>
<dbReference type="Gene3D" id="3.30.428.10">
    <property type="entry name" value="HIT-like"/>
    <property type="match status" value="1"/>
</dbReference>
<feature type="region of interest" description="Disordered" evidence="2">
    <location>
        <begin position="1"/>
        <end position="22"/>
    </location>
</feature>
<accession>A0ABN2Y3L4</accession>
<feature type="short sequence motif" description="Histidine triad motif" evidence="1">
    <location>
        <begin position="129"/>
        <end position="133"/>
    </location>
</feature>
<reference evidence="4 5" key="1">
    <citation type="journal article" date="2019" name="Int. J. Syst. Evol. Microbiol.">
        <title>The Global Catalogue of Microorganisms (GCM) 10K type strain sequencing project: providing services to taxonomists for standard genome sequencing and annotation.</title>
        <authorList>
            <consortium name="The Broad Institute Genomics Platform"/>
            <consortium name="The Broad Institute Genome Sequencing Center for Infectious Disease"/>
            <person name="Wu L."/>
            <person name="Ma J."/>
        </authorList>
    </citation>
    <scope>NUCLEOTIDE SEQUENCE [LARGE SCALE GENOMIC DNA]</scope>
    <source>
        <strain evidence="4 5">JCM 16021</strain>
    </source>
</reference>
<dbReference type="InterPro" id="IPR036265">
    <property type="entry name" value="HIT-like_sf"/>
</dbReference>
<keyword evidence="5" id="KW-1185">Reference proteome</keyword>
<dbReference type="Pfam" id="PF01230">
    <property type="entry name" value="HIT"/>
    <property type="match status" value="1"/>
</dbReference>
<dbReference type="PANTHER" id="PTHR46648">
    <property type="entry name" value="HIT FAMILY PROTEIN 1"/>
    <property type="match status" value="1"/>
</dbReference>